<accession>A0A9P7XK93</accession>
<dbReference type="Proteomes" id="UP000707451">
    <property type="component" value="Unassembled WGS sequence"/>
</dbReference>
<protein>
    <submittedName>
        <fullName evidence="1">Uncharacterized protein</fullName>
    </submittedName>
</protein>
<gene>
    <name evidence="1" type="ORF">KI688_006469</name>
</gene>
<reference evidence="1" key="1">
    <citation type="submission" date="2021-06" db="EMBL/GenBank/DDBJ databases">
        <title>Genome Sequence of Mortierella hyaline Strain SCG-10, a Cold-Adapted, Nitrate-Reducing Fungus Isolated from Soil in Minnesota, USA.</title>
        <authorList>
            <person name="Aldossari N."/>
        </authorList>
    </citation>
    <scope>NUCLEOTIDE SEQUENCE</scope>
    <source>
        <strain evidence="1">SCG-10</strain>
    </source>
</reference>
<keyword evidence="2" id="KW-1185">Reference proteome</keyword>
<dbReference type="AlphaFoldDB" id="A0A9P7XK93"/>
<evidence type="ECO:0000313" key="1">
    <source>
        <dbReference type="EMBL" id="KAG9062137.1"/>
    </source>
</evidence>
<dbReference type="OrthoDB" id="2351712at2759"/>
<proteinExistence type="predicted"/>
<dbReference type="EMBL" id="JAHRHY010000020">
    <property type="protein sequence ID" value="KAG9062137.1"/>
    <property type="molecule type" value="Genomic_DNA"/>
</dbReference>
<name>A0A9P7XK93_9FUNG</name>
<comment type="caution">
    <text evidence="1">The sequence shown here is derived from an EMBL/GenBank/DDBJ whole genome shotgun (WGS) entry which is preliminary data.</text>
</comment>
<evidence type="ECO:0000313" key="2">
    <source>
        <dbReference type="Proteomes" id="UP000707451"/>
    </source>
</evidence>
<sequence>MGDATVTFYDKDHVATDQEHIRTVQSGQYVFSLAMHLLYKLEQTERYAFSVENKGFLSVDVKWAGTTYNLTAGSNTIAFDFLKGTTFTPAAASTPPQFTAGNLVLIQQP</sequence>
<organism evidence="1 2">
    <name type="scientific">Linnemannia hyalina</name>
    <dbReference type="NCBI Taxonomy" id="64524"/>
    <lineage>
        <taxon>Eukaryota</taxon>
        <taxon>Fungi</taxon>
        <taxon>Fungi incertae sedis</taxon>
        <taxon>Mucoromycota</taxon>
        <taxon>Mortierellomycotina</taxon>
        <taxon>Mortierellomycetes</taxon>
        <taxon>Mortierellales</taxon>
        <taxon>Mortierellaceae</taxon>
        <taxon>Linnemannia</taxon>
    </lineage>
</organism>